<reference evidence="1" key="1">
    <citation type="submission" date="2021-03" db="EMBL/GenBank/DDBJ databases">
        <title>Draft genome sequence of rust myrtle Austropuccinia psidii MF-1, a brazilian biotype.</title>
        <authorList>
            <person name="Quecine M.C."/>
            <person name="Pachon D.M.R."/>
            <person name="Bonatelli M.L."/>
            <person name="Correr F.H."/>
            <person name="Franceschini L.M."/>
            <person name="Leite T.F."/>
            <person name="Margarido G.R.A."/>
            <person name="Almeida C.A."/>
            <person name="Ferrarezi J.A."/>
            <person name="Labate C.A."/>
        </authorList>
    </citation>
    <scope>NUCLEOTIDE SEQUENCE</scope>
    <source>
        <strain evidence="1">MF-1</strain>
    </source>
</reference>
<organism evidence="1 2">
    <name type="scientific">Austropuccinia psidii MF-1</name>
    <dbReference type="NCBI Taxonomy" id="1389203"/>
    <lineage>
        <taxon>Eukaryota</taxon>
        <taxon>Fungi</taxon>
        <taxon>Dikarya</taxon>
        <taxon>Basidiomycota</taxon>
        <taxon>Pucciniomycotina</taxon>
        <taxon>Pucciniomycetes</taxon>
        <taxon>Pucciniales</taxon>
        <taxon>Sphaerophragmiaceae</taxon>
        <taxon>Austropuccinia</taxon>
    </lineage>
</organism>
<sequence length="119" mass="13803">MLISYRRSKVIKRTLNDKLFHSESYTTVFSSRRAKATQEASVGISKGRNNSQNNAVQHKDYHILEDLWKHCMNSYLTVGMFLGHHSTCSLLNGWNPLIEKKKDMLSTAEWRKNYPTSPK</sequence>
<accession>A0A9Q3CFB6</accession>
<dbReference type="Proteomes" id="UP000765509">
    <property type="component" value="Unassembled WGS sequence"/>
</dbReference>
<protein>
    <submittedName>
        <fullName evidence="1">Uncharacterized protein</fullName>
    </submittedName>
</protein>
<keyword evidence="2" id="KW-1185">Reference proteome</keyword>
<comment type="caution">
    <text evidence="1">The sequence shown here is derived from an EMBL/GenBank/DDBJ whole genome shotgun (WGS) entry which is preliminary data.</text>
</comment>
<evidence type="ECO:0000313" key="2">
    <source>
        <dbReference type="Proteomes" id="UP000765509"/>
    </source>
</evidence>
<gene>
    <name evidence="1" type="ORF">O181_021835</name>
</gene>
<proteinExistence type="predicted"/>
<dbReference type="AlphaFoldDB" id="A0A9Q3CFB6"/>
<dbReference type="EMBL" id="AVOT02006658">
    <property type="protein sequence ID" value="MBW0482120.1"/>
    <property type="molecule type" value="Genomic_DNA"/>
</dbReference>
<evidence type="ECO:0000313" key="1">
    <source>
        <dbReference type="EMBL" id="MBW0482120.1"/>
    </source>
</evidence>
<name>A0A9Q3CFB6_9BASI</name>